<dbReference type="GO" id="GO:0003712">
    <property type="term" value="F:transcription coregulator activity"/>
    <property type="evidence" value="ECO:0007669"/>
    <property type="project" value="TreeGrafter"/>
</dbReference>
<evidence type="ECO:0000256" key="3">
    <source>
        <dbReference type="ARBA" id="ARBA00022833"/>
    </source>
</evidence>
<name>A0A6A6Y098_9PEZI</name>
<dbReference type="GO" id="GO:0030695">
    <property type="term" value="F:GTPase regulator activity"/>
    <property type="evidence" value="ECO:0007669"/>
    <property type="project" value="UniProtKB-ARBA"/>
</dbReference>
<dbReference type="OrthoDB" id="19923at2759"/>
<evidence type="ECO:0000313" key="10">
    <source>
        <dbReference type="RefSeq" id="XP_033569210.1"/>
    </source>
</evidence>
<reference evidence="8 10" key="1">
    <citation type="journal article" date="2020" name="Stud. Mycol.">
        <title>101 Dothideomycetes genomes: a test case for predicting lifestyles and emergence of pathogens.</title>
        <authorList>
            <person name="Haridas S."/>
            <person name="Albert R."/>
            <person name="Binder M."/>
            <person name="Bloem J."/>
            <person name="Labutti K."/>
            <person name="Salamov A."/>
            <person name="Andreopoulos B."/>
            <person name="Baker S."/>
            <person name="Barry K."/>
            <person name="Bills G."/>
            <person name="Bluhm B."/>
            <person name="Cannon C."/>
            <person name="Castanera R."/>
            <person name="Culley D."/>
            <person name="Daum C."/>
            <person name="Ezra D."/>
            <person name="Gonzalez J."/>
            <person name="Henrissat B."/>
            <person name="Kuo A."/>
            <person name="Liang C."/>
            <person name="Lipzen A."/>
            <person name="Lutzoni F."/>
            <person name="Magnuson J."/>
            <person name="Mondo S."/>
            <person name="Nolan M."/>
            <person name="Ohm R."/>
            <person name="Pangilinan J."/>
            <person name="Park H.-J."/>
            <person name="Ramirez L."/>
            <person name="Alfaro M."/>
            <person name="Sun H."/>
            <person name="Tritt A."/>
            <person name="Yoshinaga Y."/>
            <person name="Zwiers L.-H."/>
            <person name="Turgeon B."/>
            <person name="Goodwin S."/>
            <person name="Spatafora J."/>
            <person name="Crous P."/>
            <person name="Grigoriev I."/>
        </authorList>
    </citation>
    <scope>NUCLEOTIDE SEQUENCE</scope>
    <source>
        <strain evidence="8 10">CBS 304.34</strain>
    </source>
</reference>
<evidence type="ECO:0000256" key="4">
    <source>
        <dbReference type="ARBA" id="ARBA00023038"/>
    </source>
</evidence>
<dbReference type="Gene3D" id="2.10.110.10">
    <property type="entry name" value="Cysteine Rich Protein"/>
    <property type="match status" value="1"/>
</dbReference>
<keyword evidence="2" id="KW-0677">Repeat</keyword>
<feature type="region of interest" description="Disordered" evidence="6">
    <location>
        <begin position="250"/>
        <end position="428"/>
    </location>
</feature>
<dbReference type="GO" id="GO:0046872">
    <property type="term" value="F:metal ion binding"/>
    <property type="evidence" value="ECO:0007669"/>
    <property type="project" value="UniProtKB-KW"/>
</dbReference>
<reference evidence="10" key="3">
    <citation type="submission" date="2025-04" db="UniProtKB">
        <authorList>
            <consortium name="RefSeq"/>
        </authorList>
    </citation>
    <scope>IDENTIFICATION</scope>
    <source>
        <strain evidence="10">CBS 304.34</strain>
    </source>
</reference>
<feature type="region of interest" description="Disordered" evidence="6">
    <location>
        <begin position="441"/>
        <end position="495"/>
    </location>
</feature>
<dbReference type="Pfam" id="PF17111">
    <property type="entry name" value="PigL_N"/>
    <property type="match status" value="1"/>
</dbReference>
<evidence type="ECO:0000256" key="6">
    <source>
        <dbReference type="SAM" id="MobiDB-lite"/>
    </source>
</evidence>
<sequence length="649" mass="72205">MCEPLSIFGGALTVASTAITLGQQTYEIVTGIQDAPEHIKRLATDLQGFYHVLGLLTHALNAQSKTANPDGLPVQMITNIQDLLEKCIDVFKDISRVVQPFLDSNGNALRNFTKSFKWEMTRKANVIHMQRTLSDYKLTLELAISSLNFINSSQTIDMVAHLQKDFRRLRRQIDSRGREQGALKHPPAKQNAQELVEVNEETYSEPMRRFLARTASVISTTSTSTRMTDVFSDDLSDITSISEYAEVPENEFVTSKPKDLESVDYSTGSSPKLPEIREIDLEGFEKSLEDASETDRSSEAIEENLPQKPGTWKRWKNRMKRNGSSPSLGSLPEFESPSTVSPASDHVLSPQRSFQVLGRPEDTKTAERSVSPGPFGGTVRQTVGRVPVPIGAELTKSSSVPSVPLQDRESTLRPPEHVPHRSVTTPISTLASLSLQSKPYGLSRFASPHNEPETESSTSGGNDRDALLSSLRRGASKSISRDDDTKNSSPIDPSSPCKACNNAIGGEKHYTIRSHKWHVQCFRCNSCKVLLQSDASTMFLVKDDFLVCNSCAYNCQACDRRVDDHGPNDEGLTGSYGRIQSMTQSPGLNLCPGLFFCHDCHKSIRNMRYARTRQGIFCLACHPQTMSEYERERREREREKMRAVPVLVG</sequence>
<dbReference type="AlphaFoldDB" id="A0A6A6Y098"/>
<dbReference type="PANTHER" id="PTHR24205">
    <property type="entry name" value="FOUR AND A HALF LIM DOMAINS PROTEIN"/>
    <property type="match status" value="1"/>
</dbReference>
<dbReference type="SMART" id="SM00132">
    <property type="entry name" value="LIM"/>
    <property type="match status" value="1"/>
</dbReference>
<evidence type="ECO:0000256" key="5">
    <source>
        <dbReference type="PROSITE-ProRule" id="PRU00125"/>
    </source>
</evidence>
<dbReference type="GeneID" id="54454193"/>
<organism evidence="8">
    <name type="scientific">Mytilinidion resinicola</name>
    <dbReference type="NCBI Taxonomy" id="574789"/>
    <lineage>
        <taxon>Eukaryota</taxon>
        <taxon>Fungi</taxon>
        <taxon>Dikarya</taxon>
        <taxon>Ascomycota</taxon>
        <taxon>Pezizomycotina</taxon>
        <taxon>Dothideomycetes</taxon>
        <taxon>Pleosporomycetidae</taxon>
        <taxon>Mytilinidiales</taxon>
        <taxon>Mytilinidiaceae</taxon>
        <taxon>Mytilinidion</taxon>
    </lineage>
</organism>
<proteinExistence type="predicted"/>
<dbReference type="InterPro" id="IPR031348">
    <property type="entry name" value="PigL_N"/>
</dbReference>
<feature type="domain" description="LIM zinc-binding" evidence="7">
    <location>
        <begin position="495"/>
        <end position="558"/>
    </location>
</feature>
<protein>
    <recommendedName>
        <fullName evidence="7">LIM zinc-binding domain-containing protein</fullName>
    </recommendedName>
</protein>
<keyword evidence="3 5" id="KW-0862">Zinc</keyword>
<dbReference type="PANTHER" id="PTHR24205:SF16">
    <property type="entry name" value="GH01042P-RELATED"/>
    <property type="match status" value="1"/>
</dbReference>
<keyword evidence="9" id="KW-1185">Reference proteome</keyword>
<dbReference type="CDD" id="cd08368">
    <property type="entry name" value="LIM"/>
    <property type="match status" value="1"/>
</dbReference>
<dbReference type="PROSITE" id="PS50023">
    <property type="entry name" value="LIM_DOMAIN_2"/>
    <property type="match status" value="1"/>
</dbReference>
<evidence type="ECO:0000256" key="2">
    <source>
        <dbReference type="ARBA" id="ARBA00022737"/>
    </source>
</evidence>
<dbReference type="Proteomes" id="UP000504636">
    <property type="component" value="Unplaced"/>
</dbReference>
<dbReference type="Pfam" id="PF00412">
    <property type="entry name" value="LIM"/>
    <property type="match status" value="1"/>
</dbReference>
<dbReference type="EMBL" id="MU003724">
    <property type="protein sequence ID" value="KAF2802246.1"/>
    <property type="molecule type" value="Genomic_DNA"/>
</dbReference>
<feature type="compositionally biased region" description="Basic residues" evidence="6">
    <location>
        <begin position="311"/>
        <end position="321"/>
    </location>
</feature>
<evidence type="ECO:0000256" key="1">
    <source>
        <dbReference type="ARBA" id="ARBA00022723"/>
    </source>
</evidence>
<feature type="compositionally biased region" description="Basic and acidic residues" evidence="6">
    <location>
        <begin position="406"/>
        <end position="419"/>
    </location>
</feature>
<keyword evidence="4 5" id="KW-0440">LIM domain</keyword>
<dbReference type="InterPro" id="IPR001781">
    <property type="entry name" value="Znf_LIM"/>
</dbReference>
<evidence type="ECO:0000313" key="9">
    <source>
        <dbReference type="Proteomes" id="UP000504636"/>
    </source>
</evidence>
<evidence type="ECO:0000259" key="7">
    <source>
        <dbReference type="PROSITE" id="PS50023"/>
    </source>
</evidence>
<keyword evidence="1 5" id="KW-0479">Metal-binding</keyword>
<accession>A0A6A6Y098</accession>
<dbReference type="RefSeq" id="XP_033569210.1">
    <property type="nucleotide sequence ID" value="XM_033713300.1"/>
</dbReference>
<reference evidence="10" key="2">
    <citation type="submission" date="2020-04" db="EMBL/GenBank/DDBJ databases">
        <authorList>
            <consortium name="NCBI Genome Project"/>
        </authorList>
    </citation>
    <scope>NUCLEOTIDE SEQUENCE</scope>
    <source>
        <strain evidence="10">CBS 304.34</strain>
    </source>
</reference>
<dbReference type="GO" id="GO:0005634">
    <property type="term" value="C:nucleus"/>
    <property type="evidence" value="ECO:0007669"/>
    <property type="project" value="TreeGrafter"/>
</dbReference>
<gene>
    <name evidence="8 10" type="ORF">BDZ99DRAFT_207067</name>
</gene>
<dbReference type="PROSITE" id="PS00478">
    <property type="entry name" value="LIM_DOMAIN_1"/>
    <property type="match status" value="1"/>
</dbReference>
<feature type="compositionally biased region" description="Basic and acidic residues" evidence="6">
    <location>
        <begin position="274"/>
        <end position="299"/>
    </location>
</feature>
<evidence type="ECO:0000313" key="8">
    <source>
        <dbReference type="EMBL" id="KAF2802246.1"/>
    </source>
</evidence>